<dbReference type="InterPro" id="IPR041049">
    <property type="entry name" value="DUF5615"/>
</dbReference>
<protein>
    <recommendedName>
        <fullName evidence="1">DUF5615 domain-containing protein</fullName>
    </recommendedName>
</protein>
<evidence type="ECO:0000313" key="2">
    <source>
        <dbReference type="EMBL" id="CUS04382.2"/>
    </source>
</evidence>
<accession>A0A160T3R5</accession>
<dbReference type="AlphaFoldDB" id="A0A160T3R5"/>
<dbReference type="Proteomes" id="UP000215027">
    <property type="component" value="Chromosome I"/>
</dbReference>
<evidence type="ECO:0000313" key="3">
    <source>
        <dbReference type="Proteomes" id="UP000215027"/>
    </source>
</evidence>
<dbReference type="OrthoDB" id="160326at2"/>
<dbReference type="RefSeq" id="WP_095043718.1">
    <property type="nucleotide sequence ID" value="NZ_LN890655.1"/>
</dbReference>
<sequence length="116" mass="12977">MIAFLADEDFNNRIVRGLLRRQPDIDIVRVQDIELAGAPDAAILEWAAQNGRVLLTHDVSTLTHFAQERMRAGERMAGVIEVPQSAPIGQIIEDLLLIAAISTPEEYEDRIDYLPL</sequence>
<keyword evidence="3" id="KW-1185">Reference proteome</keyword>
<name>A0A160T3R5_9CHLR</name>
<reference evidence="2" key="1">
    <citation type="submission" date="2016-01" db="EMBL/GenBank/DDBJ databases">
        <authorList>
            <person name="Mcilroy J.S."/>
            <person name="Karst M S."/>
            <person name="Albertsen M."/>
        </authorList>
    </citation>
    <scope>NUCLEOTIDE SEQUENCE</scope>
    <source>
        <strain evidence="2">Cfx-K</strain>
    </source>
</reference>
<dbReference type="EMBL" id="LN890655">
    <property type="protein sequence ID" value="CUS04382.2"/>
    <property type="molecule type" value="Genomic_DNA"/>
</dbReference>
<organism evidence="2 3">
    <name type="scientific">Candidatus Promineifilum breve</name>
    <dbReference type="NCBI Taxonomy" id="1806508"/>
    <lineage>
        <taxon>Bacteria</taxon>
        <taxon>Bacillati</taxon>
        <taxon>Chloroflexota</taxon>
        <taxon>Ardenticatenia</taxon>
        <taxon>Candidatus Promineifilales</taxon>
        <taxon>Candidatus Promineifilaceae</taxon>
        <taxon>Candidatus Promineifilum</taxon>
    </lineage>
</organism>
<feature type="domain" description="DUF5615" evidence="1">
    <location>
        <begin position="4"/>
        <end position="84"/>
    </location>
</feature>
<dbReference type="Pfam" id="PF18480">
    <property type="entry name" value="DUF5615"/>
    <property type="match status" value="1"/>
</dbReference>
<evidence type="ECO:0000259" key="1">
    <source>
        <dbReference type="Pfam" id="PF18480"/>
    </source>
</evidence>
<dbReference type="KEGG" id="pbf:CFX0092_A2504"/>
<proteinExistence type="predicted"/>
<gene>
    <name evidence="2" type="ORF">CFX0092_A2504</name>
</gene>